<proteinExistence type="predicted"/>
<keyword evidence="3" id="KW-1185">Reference proteome</keyword>
<dbReference type="PANTHER" id="PTHR46238">
    <property type="entry name" value="REVERSE TRANSCRIPTASE DOMAIN-CONTAINING PROTEIN"/>
    <property type="match status" value="1"/>
</dbReference>
<evidence type="ECO:0000256" key="1">
    <source>
        <dbReference type="SAM" id="MobiDB-lite"/>
    </source>
</evidence>
<protein>
    <submittedName>
        <fullName evidence="2">Uncharacterized protein</fullName>
    </submittedName>
</protein>
<evidence type="ECO:0000313" key="2">
    <source>
        <dbReference type="EMBL" id="CAI8596748.1"/>
    </source>
</evidence>
<dbReference type="AlphaFoldDB" id="A0AAV0ZHS1"/>
<feature type="compositionally biased region" description="Acidic residues" evidence="1">
    <location>
        <begin position="86"/>
        <end position="97"/>
    </location>
</feature>
<dbReference type="EMBL" id="OX451737">
    <property type="protein sequence ID" value="CAI8596748.1"/>
    <property type="molecule type" value="Genomic_DNA"/>
</dbReference>
<feature type="region of interest" description="Disordered" evidence="1">
    <location>
        <begin position="78"/>
        <end position="97"/>
    </location>
</feature>
<sequence length="97" mass="11492">MLYETGYWMVKNQHENKVRVAEMQMLCWMCGKTRHDKTGNDNIRESVGVVPVVEKMVENRLRWFDYLERKSVDFVVCSKESRSNGEGEESEEDLEKL</sequence>
<gene>
    <name evidence="2" type="ORF">VFH_II049640</name>
</gene>
<reference evidence="2 3" key="1">
    <citation type="submission" date="2023-01" db="EMBL/GenBank/DDBJ databases">
        <authorList>
            <person name="Kreplak J."/>
        </authorList>
    </citation>
    <scope>NUCLEOTIDE SEQUENCE [LARGE SCALE GENOMIC DNA]</scope>
</reference>
<accession>A0AAV0ZHS1</accession>
<name>A0AAV0ZHS1_VICFA</name>
<dbReference type="Proteomes" id="UP001157006">
    <property type="component" value="Chromosome 2"/>
</dbReference>
<dbReference type="PANTHER" id="PTHR46238:SF8">
    <property type="entry name" value="ENDONUCLEASE_EXONUCLEASE_PHOSPHATASE DOMAIN-CONTAINING PROTEIN"/>
    <property type="match status" value="1"/>
</dbReference>
<organism evidence="2 3">
    <name type="scientific">Vicia faba</name>
    <name type="common">Broad bean</name>
    <name type="synonym">Faba vulgaris</name>
    <dbReference type="NCBI Taxonomy" id="3906"/>
    <lineage>
        <taxon>Eukaryota</taxon>
        <taxon>Viridiplantae</taxon>
        <taxon>Streptophyta</taxon>
        <taxon>Embryophyta</taxon>
        <taxon>Tracheophyta</taxon>
        <taxon>Spermatophyta</taxon>
        <taxon>Magnoliopsida</taxon>
        <taxon>eudicotyledons</taxon>
        <taxon>Gunneridae</taxon>
        <taxon>Pentapetalae</taxon>
        <taxon>rosids</taxon>
        <taxon>fabids</taxon>
        <taxon>Fabales</taxon>
        <taxon>Fabaceae</taxon>
        <taxon>Papilionoideae</taxon>
        <taxon>50 kb inversion clade</taxon>
        <taxon>NPAAA clade</taxon>
        <taxon>Hologalegina</taxon>
        <taxon>IRL clade</taxon>
        <taxon>Fabeae</taxon>
        <taxon>Vicia</taxon>
    </lineage>
</organism>
<evidence type="ECO:0000313" key="3">
    <source>
        <dbReference type="Proteomes" id="UP001157006"/>
    </source>
</evidence>